<evidence type="ECO:0000313" key="1">
    <source>
        <dbReference type="EMBL" id="GAH54319.1"/>
    </source>
</evidence>
<protein>
    <submittedName>
        <fullName evidence="1">Uncharacterized protein</fullName>
    </submittedName>
</protein>
<dbReference type="AlphaFoldDB" id="X1HKE6"/>
<sequence>MPLGGMCCHSWHNASVSRIKVYYPFHPYYDQELEVVYKPIKREGTVTVYFQYTNHQKIPLRMVNPKAAEYGLSDQAHIHFKALLSLKELKR</sequence>
<comment type="caution">
    <text evidence="1">The sequence shown here is derived from an EMBL/GenBank/DDBJ whole genome shotgun (WGS) entry which is preliminary data.</text>
</comment>
<reference evidence="1" key="1">
    <citation type="journal article" date="2014" name="Front. Microbiol.">
        <title>High frequency of phylogenetically diverse reductive dehalogenase-homologous genes in deep subseafloor sedimentary metagenomes.</title>
        <authorList>
            <person name="Kawai M."/>
            <person name="Futagami T."/>
            <person name="Toyoda A."/>
            <person name="Takaki Y."/>
            <person name="Nishi S."/>
            <person name="Hori S."/>
            <person name="Arai W."/>
            <person name="Tsubouchi T."/>
            <person name="Morono Y."/>
            <person name="Uchiyama I."/>
            <person name="Ito T."/>
            <person name="Fujiyama A."/>
            <person name="Inagaki F."/>
            <person name="Takami H."/>
        </authorList>
    </citation>
    <scope>NUCLEOTIDE SEQUENCE</scope>
    <source>
        <strain evidence="1">Expedition CK06-06</strain>
    </source>
</reference>
<proteinExistence type="predicted"/>
<organism evidence="1">
    <name type="scientific">marine sediment metagenome</name>
    <dbReference type="NCBI Taxonomy" id="412755"/>
    <lineage>
        <taxon>unclassified sequences</taxon>
        <taxon>metagenomes</taxon>
        <taxon>ecological metagenomes</taxon>
    </lineage>
</organism>
<dbReference type="EMBL" id="BARU01022223">
    <property type="protein sequence ID" value="GAH54319.1"/>
    <property type="molecule type" value="Genomic_DNA"/>
</dbReference>
<name>X1HKE6_9ZZZZ</name>
<feature type="non-terminal residue" evidence="1">
    <location>
        <position position="91"/>
    </location>
</feature>
<gene>
    <name evidence="1" type="ORF">S03H2_36231</name>
</gene>
<accession>X1HKE6</accession>